<feature type="transmembrane region" description="Helical" evidence="1">
    <location>
        <begin position="134"/>
        <end position="153"/>
    </location>
</feature>
<reference evidence="2" key="1">
    <citation type="submission" date="2021-01" db="EMBL/GenBank/DDBJ databases">
        <title>Whole genome shotgun sequence of Cellulomonas chitinilytica NBRC 110799.</title>
        <authorList>
            <person name="Komaki H."/>
            <person name="Tamura T."/>
        </authorList>
    </citation>
    <scope>NUCLEOTIDE SEQUENCE</scope>
    <source>
        <strain evidence="2">NBRC 110799</strain>
    </source>
</reference>
<keyword evidence="1" id="KW-0472">Membrane</keyword>
<evidence type="ECO:0000313" key="3">
    <source>
        <dbReference type="Proteomes" id="UP000632740"/>
    </source>
</evidence>
<feature type="transmembrane region" description="Helical" evidence="1">
    <location>
        <begin position="38"/>
        <end position="61"/>
    </location>
</feature>
<evidence type="ECO:0000256" key="1">
    <source>
        <dbReference type="SAM" id="Phobius"/>
    </source>
</evidence>
<protein>
    <recommendedName>
        <fullName evidence="4">ABC transporter</fullName>
    </recommendedName>
</protein>
<evidence type="ECO:0008006" key="4">
    <source>
        <dbReference type="Google" id="ProtNLM"/>
    </source>
</evidence>
<dbReference type="AlphaFoldDB" id="A0A919NYX4"/>
<keyword evidence="1" id="KW-1133">Transmembrane helix</keyword>
<name>A0A919NYX4_9CELL</name>
<dbReference type="PROSITE" id="PS51257">
    <property type="entry name" value="PROKAR_LIPOPROTEIN"/>
    <property type="match status" value="1"/>
</dbReference>
<keyword evidence="3" id="KW-1185">Reference proteome</keyword>
<sequence>MTLRGVDLVPLLAGCALGSVILAGCVVAADDSPPLTFVRLALVALAAAAAWILDDPAAAAVDAVPRTRLRRTLARSVALAVPLSVWVVAVVALDLRSTATPAGALLVEGAGILTITVALAAMLRFAGRDEPGDVAATVVCAAMVALIVFPHPWSAHVFPVEDGWTGSSVLWSALGAAAAAVVVAASRDPARRDRRPIAAHREEARGL</sequence>
<comment type="caution">
    <text evidence="2">The sequence shown here is derived from an EMBL/GenBank/DDBJ whole genome shotgun (WGS) entry which is preliminary data.</text>
</comment>
<feature type="transmembrane region" description="Helical" evidence="1">
    <location>
        <begin position="99"/>
        <end position="122"/>
    </location>
</feature>
<keyword evidence="1" id="KW-0812">Transmembrane</keyword>
<accession>A0A919NYX4</accession>
<dbReference type="EMBL" id="BONK01000003">
    <property type="protein sequence ID" value="GIG20208.1"/>
    <property type="molecule type" value="Genomic_DNA"/>
</dbReference>
<proteinExistence type="predicted"/>
<feature type="transmembrane region" description="Helical" evidence="1">
    <location>
        <begin position="73"/>
        <end position="93"/>
    </location>
</feature>
<organism evidence="2 3">
    <name type="scientific">Cellulomonas chitinilytica</name>
    <dbReference type="NCBI Taxonomy" id="398759"/>
    <lineage>
        <taxon>Bacteria</taxon>
        <taxon>Bacillati</taxon>
        <taxon>Actinomycetota</taxon>
        <taxon>Actinomycetes</taxon>
        <taxon>Micrococcales</taxon>
        <taxon>Cellulomonadaceae</taxon>
        <taxon>Cellulomonas</taxon>
    </lineage>
</organism>
<gene>
    <name evidence="2" type="ORF">Cch01nite_09320</name>
</gene>
<dbReference type="Proteomes" id="UP000632740">
    <property type="component" value="Unassembled WGS sequence"/>
</dbReference>
<dbReference type="RefSeq" id="WP_203749282.1">
    <property type="nucleotide sequence ID" value="NZ_BONK01000003.1"/>
</dbReference>
<evidence type="ECO:0000313" key="2">
    <source>
        <dbReference type="EMBL" id="GIG20208.1"/>
    </source>
</evidence>
<feature type="transmembrane region" description="Helical" evidence="1">
    <location>
        <begin position="165"/>
        <end position="185"/>
    </location>
</feature>